<dbReference type="SUPFAM" id="SSF51735">
    <property type="entry name" value="NAD(P)-binding Rossmann-fold domains"/>
    <property type="match status" value="1"/>
</dbReference>
<protein>
    <recommendedName>
        <fullName evidence="1">Fatty acyl-CoA reductase</fullName>
        <ecNumber evidence="1">1.2.1.84</ecNumber>
    </recommendedName>
</protein>
<keyword evidence="1" id="KW-0521">NADP</keyword>
<dbReference type="KEGG" id="mng:MNEG_12785"/>
<dbReference type="Pfam" id="PF07993">
    <property type="entry name" value="NAD_binding_4"/>
    <property type="match status" value="1"/>
</dbReference>
<comment type="catalytic activity">
    <reaction evidence="1">
        <text>a long-chain fatty acyl-CoA + 2 NADPH + 2 H(+) = a long-chain primary fatty alcohol + 2 NADP(+) + CoA</text>
        <dbReference type="Rhea" id="RHEA:52716"/>
        <dbReference type="ChEBI" id="CHEBI:15378"/>
        <dbReference type="ChEBI" id="CHEBI:57287"/>
        <dbReference type="ChEBI" id="CHEBI:57783"/>
        <dbReference type="ChEBI" id="CHEBI:58349"/>
        <dbReference type="ChEBI" id="CHEBI:77396"/>
        <dbReference type="ChEBI" id="CHEBI:83139"/>
        <dbReference type="EC" id="1.2.1.84"/>
    </reaction>
</comment>
<feature type="domain" description="Thioester reductase (TE)" evidence="3">
    <location>
        <begin position="27"/>
        <end position="121"/>
    </location>
</feature>
<dbReference type="PANTHER" id="PTHR11011:SF45">
    <property type="entry name" value="FATTY ACYL-COA REDUCTASE CG8306-RELATED"/>
    <property type="match status" value="1"/>
</dbReference>
<keyword evidence="1" id="KW-0560">Oxidoreductase</keyword>
<proteinExistence type="inferred from homology"/>
<dbReference type="InterPro" id="IPR036291">
    <property type="entry name" value="NAD(P)-bd_dom_sf"/>
</dbReference>
<dbReference type="AlphaFoldDB" id="A0A0D2J5P5"/>
<evidence type="ECO:0000256" key="2">
    <source>
        <dbReference type="SAM" id="MobiDB-lite"/>
    </source>
</evidence>
<keyword evidence="1" id="KW-0443">Lipid metabolism</keyword>
<dbReference type="EC" id="1.2.1.84" evidence="1"/>
<comment type="similarity">
    <text evidence="1">Belongs to the fatty acyl-CoA reductase family.</text>
</comment>
<dbReference type="OrthoDB" id="1679203at2759"/>
<dbReference type="InterPro" id="IPR013120">
    <property type="entry name" value="FAR_NAD-bd"/>
</dbReference>
<dbReference type="PANTHER" id="PTHR11011">
    <property type="entry name" value="MALE STERILITY PROTEIN 2-RELATED"/>
    <property type="match status" value="1"/>
</dbReference>
<evidence type="ECO:0000313" key="5">
    <source>
        <dbReference type="Proteomes" id="UP000054498"/>
    </source>
</evidence>
<accession>A0A0D2J5P5</accession>
<evidence type="ECO:0000256" key="1">
    <source>
        <dbReference type="RuleBase" id="RU363097"/>
    </source>
</evidence>
<gene>
    <name evidence="4" type="ORF">MNEG_12785</name>
</gene>
<sequence>MATAGFPELLSLPPNEADARAAGLIDYFGFRNTYALGKHLTEKAVAALQREHRLPLAILRPSLVSSVAYEPYAGFTGNYAGHPGACMAYLVGLYNDQPTSVATASASSIWDVVPGDLVAHACLALAAAAAAAAQPARQRGAGAPPRLLVVQAATSTTHPLTTFTMFNHGFQWTQAHARPLTLATRRGAPMAAGQAFDEAAWAANNWWTHLKVEAVGWLCRRLGRSRAARLLGAGWRTFQTINTPKYDLNLLFNAANLRQLEAALAPAERADYLLVWRPPPAASAGAAEAGALLGPAPGPPRPLSRGGSSSVGSGSSGALAALAGGEAGVVCSGGGSGAGSPLSCSTPRSFPGCSIDAECTEPATADCEGETADSKAAAFGPQSKTPVAVPAAPPGAGRGLRPGALPVGGGMSWQAFQSNTLAFMHRQLFGVELPREAPLPQRALRELEAVLPPADSEWAAVARHTYVHIEAA</sequence>
<feature type="region of interest" description="Disordered" evidence="2">
    <location>
        <begin position="290"/>
        <end position="311"/>
    </location>
</feature>
<comment type="function">
    <text evidence="1">Catalyzes the reduction of fatty acyl-CoA to fatty alcohols.</text>
</comment>
<dbReference type="Proteomes" id="UP000054498">
    <property type="component" value="Unassembled WGS sequence"/>
</dbReference>
<dbReference type="Gene3D" id="3.40.50.720">
    <property type="entry name" value="NAD(P)-binding Rossmann-like Domain"/>
    <property type="match status" value="1"/>
</dbReference>
<dbReference type="GO" id="GO:0102965">
    <property type="term" value="F:alcohol-forming long-chain fatty acyl-CoA reductase activity"/>
    <property type="evidence" value="ECO:0007669"/>
    <property type="project" value="UniProtKB-EC"/>
</dbReference>
<dbReference type="EMBL" id="KK103652">
    <property type="protein sequence ID" value="KIY95177.1"/>
    <property type="molecule type" value="Genomic_DNA"/>
</dbReference>
<dbReference type="GO" id="GO:0035336">
    <property type="term" value="P:long-chain fatty-acyl-CoA metabolic process"/>
    <property type="evidence" value="ECO:0007669"/>
    <property type="project" value="TreeGrafter"/>
</dbReference>
<organism evidence="4 5">
    <name type="scientific">Monoraphidium neglectum</name>
    <dbReference type="NCBI Taxonomy" id="145388"/>
    <lineage>
        <taxon>Eukaryota</taxon>
        <taxon>Viridiplantae</taxon>
        <taxon>Chlorophyta</taxon>
        <taxon>core chlorophytes</taxon>
        <taxon>Chlorophyceae</taxon>
        <taxon>CS clade</taxon>
        <taxon>Sphaeropleales</taxon>
        <taxon>Selenastraceae</taxon>
        <taxon>Monoraphidium</taxon>
    </lineage>
</organism>
<dbReference type="RefSeq" id="XP_013894197.1">
    <property type="nucleotide sequence ID" value="XM_014038743.1"/>
</dbReference>
<reference evidence="4 5" key="1">
    <citation type="journal article" date="2013" name="BMC Genomics">
        <title>Reconstruction of the lipid metabolism for the microalga Monoraphidium neglectum from its genome sequence reveals characteristics suitable for biofuel production.</title>
        <authorList>
            <person name="Bogen C."/>
            <person name="Al-Dilaimi A."/>
            <person name="Albersmeier A."/>
            <person name="Wichmann J."/>
            <person name="Grundmann M."/>
            <person name="Rupp O."/>
            <person name="Lauersen K.J."/>
            <person name="Blifernez-Klassen O."/>
            <person name="Kalinowski J."/>
            <person name="Goesmann A."/>
            <person name="Mussgnug J.H."/>
            <person name="Kruse O."/>
        </authorList>
    </citation>
    <scope>NUCLEOTIDE SEQUENCE [LARGE SCALE GENOMIC DNA]</scope>
    <source>
        <strain evidence="4 5">SAG 48.87</strain>
    </source>
</reference>
<keyword evidence="5" id="KW-1185">Reference proteome</keyword>
<dbReference type="GO" id="GO:0080019">
    <property type="term" value="F:alcohol-forming very long-chain fatty acyl-CoA reductase activity"/>
    <property type="evidence" value="ECO:0007669"/>
    <property type="project" value="InterPro"/>
</dbReference>
<evidence type="ECO:0000313" key="4">
    <source>
        <dbReference type="EMBL" id="KIY95177.1"/>
    </source>
</evidence>
<dbReference type="STRING" id="145388.A0A0D2J5P5"/>
<dbReference type="GeneID" id="25730182"/>
<dbReference type="InterPro" id="IPR026055">
    <property type="entry name" value="FAR"/>
</dbReference>
<evidence type="ECO:0000259" key="3">
    <source>
        <dbReference type="Pfam" id="PF07993"/>
    </source>
</evidence>
<keyword evidence="1" id="KW-0444">Lipid biosynthesis</keyword>
<name>A0A0D2J5P5_9CHLO</name>